<dbReference type="Pfam" id="PF02357">
    <property type="entry name" value="NusG"/>
    <property type="match status" value="1"/>
</dbReference>
<organism evidence="5 6">
    <name type="scientific">Verrucomicrobia subdivision 6 bacterium BACL9 MAG-120507-bin52</name>
    <dbReference type="NCBI Taxonomy" id="1655590"/>
    <lineage>
        <taxon>Bacteria</taxon>
        <taxon>Pseudomonadati</taxon>
        <taxon>Verrucomicrobiota</taxon>
        <taxon>Verrucomicrobiia</taxon>
        <taxon>Verrucomicrobiales</taxon>
        <taxon>Verrucomicrobia subdivision 6</taxon>
    </lineage>
</organism>
<name>A0A0R2RI24_9BACT</name>
<dbReference type="InterPro" id="IPR006645">
    <property type="entry name" value="NGN-like_dom"/>
</dbReference>
<dbReference type="AlphaFoldDB" id="A0A0R2RI24"/>
<dbReference type="EMBL" id="LIBO01000112">
    <property type="protein sequence ID" value="KRO62213.1"/>
    <property type="molecule type" value="Genomic_DNA"/>
</dbReference>
<protein>
    <recommendedName>
        <fullName evidence="4">NusG-like N-terminal domain-containing protein</fullName>
    </recommendedName>
</protein>
<dbReference type="PANTHER" id="PTHR30265:SF7">
    <property type="entry name" value="TRANSCRIPTION ANTITERMINATION PROTEIN RFAH"/>
    <property type="match status" value="1"/>
</dbReference>
<dbReference type="GO" id="GO:0031564">
    <property type="term" value="P:transcription antitermination"/>
    <property type="evidence" value="ECO:0007669"/>
    <property type="project" value="UniProtKB-KW"/>
</dbReference>
<keyword evidence="1" id="KW-0889">Transcription antitermination</keyword>
<evidence type="ECO:0000256" key="2">
    <source>
        <dbReference type="ARBA" id="ARBA00023015"/>
    </source>
</evidence>
<evidence type="ECO:0000256" key="3">
    <source>
        <dbReference type="ARBA" id="ARBA00023163"/>
    </source>
</evidence>
<gene>
    <name evidence="5" type="ORF">ABR82_08205</name>
</gene>
<dbReference type="InterPro" id="IPR043425">
    <property type="entry name" value="NusG-like"/>
</dbReference>
<accession>A0A0R2RI24</accession>
<dbReference type="Gene3D" id="3.30.70.940">
    <property type="entry name" value="NusG, N-terminal domain"/>
    <property type="match status" value="1"/>
</dbReference>
<evidence type="ECO:0000313" key="6">
    <source>
        <dbReference type="Proteomes" id="UP000051269"/>
    </source>
</evidence>
<evidence type="ECO:0000259" key="4">
    <source>
        <dbReference type="Pfam" id="PF02357"/>
    </source>
</evidence>
<dbReference type="PANTHER" id="PTHR30265">
    <property type="entry name" value="RHO-INTERACTING TRANSCRIPTION TERMINATION FACTOR NUSG"/>
    <property type="match status" value="1"/>
</dbReference>
<comment type="caution">
    <text evidence="5">The sequence shown here is derived from an EMBL/GenBank/DDBJ whole genome shotgun (WGS) entry which is preliminary data.</text>
</comment>
<sequence>MDRNREVSTESRHFEPSQMEEGGELDLRWFCLRVAPKQEHVAIAHLRKVYQVGVFCPRLRFQKATRTGRRWYVEALFPSYLFGKFDYLTQHRAVHYCPGVSSIVHFGGKVIPVPAHAIQDLLAAVPEGAGETITIQPEVSLGQEVQVVEGAFAGLRAVVTRMMPARQRVAVLLEFLGRMSETEVPIGSVLSAVRHPMEGVPKGARR</sequence>
<dbReference type="Proteomes" id="UP000051269">
    <property type="component" value="Unassembled WGS sequence"/>
</dbReference>
<dbReference type="SUPFAM" id="SSF82679">
    <property type="entry name" value="N-utilization substance G protein NusG, N-terminal domain"/>
    <property type="match status" value="1"/>
</dbReference>
<dbReference type="InterPro" id="IPR008991">
    <property type="entry name" value="Translation_prot_SH3-like_sf"/>
</dbReference>
<dbReference type="GO" id="GO:0005829">
    <property type="term" value="C:cytosol"/>
    <property type="evidence" value="ECO:0007669"/>
    <property type="project" value="TreeGrafter"/>
</dbReference>
<reference evidence="5 6" key="1">
    <citation type="submission" date="2015-10" db="EMBL/GenBank/DDBJ databases">
        <title>Metagenome-Assembled Genomes uncover a global brackish microbiome.</title>
        <authorList>
            <person name="Hugerth L.W."/>
            <person name="Larsson J."/>
            <person name="Alneberg J."/>
            <person name="Lindh M.V."/>
            <person name="Legrand C."/>
            <person name="Pinhassi J."/>
            <person name="Andersson A.F."/>
        </authorList>
    </citation>
    <scope>NUCLEOTIDE SEQUENCE [LARGE SCALE GENOMIC DNA]</scope>
    <source>
        <strain evidence="5">BACL18 MAG-120507-bin52</strain>
    </source>
</reference>
<dbReference type="GO" id="GO:0006354">
    <property type="term" value="P:DNA-templated transcription elongation"/>
    <property type="evidence" value="ECO:0007669"/>
    <property type="project" value="InterPro"/>
</dbReference>
<keyword evidence="3" id="KW-0804">Transcription</keyword>
<dbReference type="SUPFAM" id="SSF50104">
    <property type="entry name" value="Translation proteins SH3-like domain"/>
    <property type="match status" value="1"/>
</dbReference>
<evidence type="ECO:0000256" key="1">
    <source>
        <dbReference type="ARBA" id="ARBA00022814"/>
    </source>
</evidence>
<dbReference type="InterPro" id="IPR036735">
    <property type="entry name" value="NGN_dom_sf"/>
</dbReference>
<proteinExistence type="predicted"/>
<feature type="domain" description="NusG-like N-terminal" evidence="4">
    <location>
        <begin position="28"/>
        <end position="121"/>
    </location>
</feature>
<keyword evidence="2" id="KW-0805">Transcription regulation</keyword>
<evidence type="ECO:0000313" key="5">
    <source>
        <dbReference type="EMBL" id="KRO62213.1"/>
    </source>
</evidence>